<reference evidence="1 2" key="1">
    <citation type="journal article" date="2018" name="Front. Plant Sci.">
        <title>Red Clover (Trifolium pratense) and Zigzag Clover (T. medium) - A Picture of Genomic Similarities and Differences.</title>
        <authorList>
            <person name="Dluhosova J."/>
            <person name="Istvanek J."/>
            <person name="Nedelnik J."/>
            <person name="Repkova J."/>
        </authorList>
    </citation>
    <scope>NUCLEOTIDE SEQUENCE [LARGE SCALE GENOMIC DNA]</scope>
    <source>
        <strain evidence="2">cv. 10/8</strain>
        <tissue evidence="1">Leaf</tissue>
    </source>
</reference>
<organism evidence="1 2">
    <name type="scientific">Trifolium medium</name>
    <dbReference type="NCBI Taxonomy" id="97028"/>
    <lineage>
        <taxon>Eukaryota</taxon>
        <taxon>Viridiplantae</taxon>
        <taxon>Streptophyta</taxon>
        <taxon>Embryophyta</taxon>
        <taxon>Tracheophyta</taxon>
        <taxon>Spermatophyta</taxon>
        <taxon>Magnoliopsida</taxon>
        <taxon>eudicotyledons</taxon>
        <taxon>Gunneridae</taxon>
        <taxon>Pentapetalae</taxon>
        <taxon>rosids</taxon>
        <taxon>fabids</taxon>
        <taxon>Fabales</taxon>
        <taxon>Fabaceae</taxon>
        <taxon>Papilionoideae</taxon>
        <taxon>50 kb inversion clade</taxon>
        <taxon>NPAAA clade</taxon>
        <taxon>Hologalegina</taxon>
        <taxon>IRL clade</taxon>
        <taxon>Trifolieae</taxon>
        <taxon>Trifolium</taxon>
    </lineage>
</organism>
<protein>
    <submittedName>
        <fullName evidence="1">Uncharacterized protein</fullName>
    </submittedName>
</protein>
<sequence length="37" mass="3870">MHCGFEFGWKNSNPMGVGFVLSPEQPLGLGLGSGGDF</sequence>
<dbReference type="EMBL" id="LXQA011465450">
    <property type="protein sequence ID" value="MCI98146.1"/>
    <property type="molecule type" value="Genomic_DNA"/>
</dbReference>
<dbReference type="Proteomes" id="UP000265520">
    <property type="component" value="Unassembled WGS sequence"/>
</dbReference>
<evidence type="ECO:0000313" key="1">
    <source>
        <dbReference type="EMBL" id="MCI98146.1"/>
    </source>
</evidence>
<comment type="caution">
    <text evidence="1">The sequence shown here is derived from an EMBL/GenBank/DDBJ whole genome shotgun (WGS) entry which is preliminary data.</text>
</comment>
<dbReference type="AlphaFoldDB" id="A0A392WDH7"/>
<feature type="non-terminal residue" evidence="1">
    <location>
        <position position="37"/>
    </location>
</feature>
<evidence type="ECO:0000313" key="2">
    <source>
        <dbReference type="Proteomes" id="UP000265520"/>
    </source>
</evidence>
<proteinExistence type="predicted"/>
<name>A0A392WDH7_9FABA</name>
<accession>A0A392WDH7</accession>
<keyword evidence="2" id="KW-1185">Reference proteome</keyword>